<dbReference type="InterPro" id="IPR036915">
    <property type="entry name" value="Cyclin-like_sf"/>
</dbReference>
<dbReference type="GO" id="GO:0005634">
    <property type="term" value="C:nucleus"/>
    <property type="evidence" value="ECO:0007669"/>
    <property type="project" value="TreeGrafter"/>
</dbReference>
<comment type="function">
    <text evidence="7">General factor that plays a major role in the activation of eukaryotic genes transcribed by RNA polymerase II.</text>
</comment>
<dbReference type="VEuPathDB" id="MicrosporidiaDB:SLOPH_1966"/>
<dbReference type="GO" id="GO:0017025">
    <property type="term" value="F:TBP-class protein binding"/>
    <property type="evidence" value="ECO:0007669"/>
    <property type="project" value="InterPro"/>
</dbReference>
<keyword evidence="9" id="KW-0862">Zinc</keyword>
<dbReference type="Gene3D" id="1.10.472.10">
    <property type="entry name" value="Cyclin-like"/>
    <property type="match status" value="1"/>
</dbReference>
<dbReference type="SUPFAM" id="SSF57783">
    <property type="entry name" value="Zinc beta-ribbon"/>
    <property type="match status" value="1"/>
</dbReference>
<comment type="caution">
    <text evidence="11">The sequence shown here is derived from an EMBL/GenBank/DDBJ whole genome shotgun (WGS) entry which is preliminary data.</text>
</comment>
<dbReference type="PANTHER" id="PTHR11618">
    <property type="entry name" value="TRANSCRIPTION INITIATION FACTOR IIB-RELATED"/>
    <property type="match status" value="1"/>
</dbReference>
<dbReference type="GO" id="GO:0051123">
    <property type="term" value="P:RNA polymerase II preinitiation complex assembly"/>
    <property type="evidence" value="ECO:0007669"/>
    <property type="project" value="UniProtKB-ARBA"/>
</dbReference>
<name>S7W8R4_SPRLO</name>
<evidence type="ECO:0000256" key="2">
    <source>
        <dbReference type="ARBA" id="ARBA00013932"/>
    </source>
</evidence>
<keyword evidence="12" id="KW-1185">Reference proteome</keyword>
<keyword evidence="9" id="KW-0863">Zinc-finger</keyword>
<evidence type="ECO:0000256" key="7">
    <source>
        <dbReference type="ARBA" id="ARBA00056616"/>
    </source>
</evidence>
<dbReference type="Pfam" id="PF08271">
    <property type="entry name" value="Zn_Ribbon_TF"/>
    <property type="match status" value="1"/>
</dbReference>
<gene>
    <name evidence="11" type="ORF">SLOPH_1966</name>
</gene>
<protein>
    <recommendedName>
        <fullName evidence="2">Transcription initiation factor IIB</fullName>
    </recommendedName>
    <alternativeName>
        <fullName evidence="6">General transcription factor TFIIB</fullName>
    </alternativeName>
</protein>
<dbReference type="STRING" id="1358809.S7W8R4"/>
<dbReference type="InterPro" id="IPR000812">
    <property type="entry name" value="TFIIB"/>
</dbReference>
<dbReference type="OMA" id="DHDQRMK"/>
<dbReference type="Pfam" id="PF00382">
    <property type="entry name" value="TFIIB"/>
    <property type="match status" value="2"/>
</dbReference>
<dbReference type="InterPro" id="IPR013137">
    <property type="entry name" value="Znf_TFIIB"/>
</dbReference>
<keyword evidence="9" id="KW-0479">Metal-binding</keyword>
<dbReference type="FunCoup" id="S7W8R4">
    <property type="interactions" value="218"/>
</dbReference>
<evidence type="ECO:0000256" key="3">
    <source>
        <dbReference type="ARBA" id="ARBA00022737"/>
    </source>
</evidence>
<dbReference type="InterPro" id="IPR023486">
    <property type="entry name" value="TFIIB_CS"/>
</dbReference>
<reference evidence="12" key="1">
    <citation type="journal article" date="2013" name="PLoS Genet.">
        <title>The genome of Spraguea lophii and the basis of host-microsporidian interactions.</title>
        <authorList>
            <person name="Campbell S.E."/>
            <person name="Williams T.A."/>
            <person name="Yousuf A."/>
            <person name="Soanes D.M."/>
            <person name="Paszkiewicz K.H."/>
            <person name="Williams B.A.P."/>
        </authorList>
    </citation>
    <scope>NUCLEOTIDE SEQUENCE [LARGE SCALE GENOMIC DNA]</scope>
    <source>
        <strain evidence="12">42_110</strain>
    </source>
</reference>
<dbReference type="CDD" id="cd20551">
    <property type="entry name" value="CYCLIN_TFIIB_rpt1"/>
    <property type="match status" value="1"/>
</dbReference>
<dbReference type="PROSITE" id="PS00782">
    <property type="entry name" value="TFIIB"/>
    <property type="match status" value="1"/>
</dbReference>
<dbReference type="HOGENOM" id="CLU_043736_1_1_1"/>
<keyword evidence="3" id="KW-0677">Repeat</keyword>
<dbReference type="PRINTS" id="PR00685">
    <property type="entry name" value="TIFACTORIIB"/>
</dbReference>
<comment type="subunit">
    <text evidence="8">Associates with TFIID-IIA (DA complex) to form TFIID-IIA-IIB (DAB-complex) which is then recognized by polymerase II.</text>
</comment>
<dbReference type="GO" id="GO:0097550">
    <property type="term" value="C:transcription preinitiation complex"/>
    <property type="evidence" value="ECO:0007669"/>
    <property type="project" value="TreeGrafter"/>
</dbReference>
<proteinExistence type="inferred from homology"/>
<sequence length="312" mass="34578">MVYKLKIRPYVPVCGDCGEKTNIIEDFKNGYNVCGNCGCVVGERLIDDRSEWRSFGDSNTDDPSRVGGPSNPLLDMEQLDTVIGSAPGTASHKLARTQMRSSMRGPERALINGFNLITAFCERSNISRTIMDKAKVIFKTVETKKILRGKNTEGVVAACIYIACRQQGHPRTFKEISVLTSVSKREIGRSYKIMFPHIDKISQISTEDIVERFCSDLTMGIKAQKLASTIAKKVQENGCMAGKSPDSVAAAIIYLVINLMPENKGVQKDVPFVTNVSEVTIKNTYKDLLNERYNVIPPDIFPKTIIDKLPSS</sequence>
<dbReference type="OrthoDB" id="25790at2759"/>
<evidence type="ECO:0000256" key="1">
    <source>
        <dbReference type="ARBA" id="ARBA00010857"/>
    </source>
</evidence>
<evidence type="ECO:0000256" key="5">
    <source>
        <dbReference type="ARBA" id="ARBA00023163"/>
    </source>
</evidence>
<dbReference type="SUPFAM" id="SSF47954">
    <property type="entry name" value="Cyclin-like"/>
    <property type="match status" value="2"/>
</dbReference>
<dbReference type="PANTHER" id="PTHR11618:SF13">
    <property type="entry name" value="TRANSCRIPTION INITIATION FACTOR IIB"/>
    <property type="match status" value="1"/>
</dbReference>
<evidence type="ECO:0000256" key="4">
    <source>
        <dbReference type="ARBA" id="ARBA00023015"/>
    </source>
</evidence>
<dbReference type="Proteomes" id="UP000014978">
    <property type="component" value="Unassembled WGS sequence"/>
</dbReference>
<dbReference type="Gene3D" id="1.10.472.170">
    <property type="match status" value="1"/>
</dbReference>
<feature type="domain" description="TFIIB-type" evidence="10">
    <location>
        <begin position="8"/>
        <end position="42"/>
    </location>
</feature>
<dbReference type="AlphaFoldDB" id="S7W8R4"/>
<evidence type="ECO:0000256" key="9">
    <source>
        <dbReference type="PROSITE-ProRule" id="PRU00469"/>
    </source>
</evidence>
<evidence type="ECO:0000313" key="11">
    <source>
        <dbReference type="EMBL" id="EPR79275.1"/>
    </source>
</evidence>
<organism evidence="11 12">
    <name type="scientific">Spraguea lophii (strain 42_110)</name>
    <name type="common">Microsporidian parasite</name>
    <dbReference type="NCBI Taxonomy" id="1358809"/>
    <lineage>
        <taxon>Eukaryota</taxon>
        <taxon>Fungi</taxon>
        <taxon>Fungi incertae sedis</taxon>
        <taxon>Microsporidia</taxon>
        <taxon>Spragueidae</taxon>
        <taxon>Spraguea</taxon>
    </lineage>
</organism>
<evidence type="ECO:0000313" key="12">
    <source>
        <dbReference type="Proteomes" id="UP000014978"/>
    </source>
</evidence>
<keyword evidence="5" id="KW-0804">Transcription</keyword>
<dbReference type="PROSITE" id="PS51134">
    <property type="entry name" value="ZF_TFIIB"/>
    <property type="match status" value="1"/>
</dbReference>
<keyword evidence="4" id="KW-0805">Transcription regulation</keyword>
<dbReference type="SMART" id="SM00385">
    <property type="entry name" value="CYCLIN"/>
    <property type="match status" value="2"/>
</dbReference>
<accession>S7W8R4</accession>
<dbReference type="InParanoid" id="S7W8R4"/>
<dbReference type="FunFam" id="1.10.472.170:FF:000001">
    <property type="entry name" value="Transcription initiation factor IIB"/>
    <property type="match status" value="1"/>
</dbReference>
<dbReference type="GO" id="GO:0008270">
    <property type="term" value="F:zinc ion binding"/>
    <property type="evidence" value="ECO:0007669"/>
    <property type="project" value="UniProtKB-KW"/>
</dbReference>
<evidence type="ECO:0000256" key="8">
    <source>
        <dbReference type="ARBA" id="ARBA00066213"/>
    </source>
</evidence>
<dbReference type="InterPro" id="IPR013150">
    <property type="entry name" value="TFIIB_cyclin"/>
</dbReference>
<keyword evidence="11" id="KW-0396">Initiation factor</keyword>
<dbReference type="InterPro" id="IPR013763">
    <property type="entry name" value="Cyclin-like_dom"/>
</dbReference>
<evidence type="ECO:0000256" key="6">
    <source>
        <dbReference type="ARBA" id="ARBA00031706"/>
    </source>
</evidence>
<dbReference type="GO" id="GO:0003743">
    <property type="term" value="F:translation initiation factor activity"/>
    <property type="evidence" value="ECO:0007669"/>
    <property type="project" value="UniProtKB-KW"/>
</dbReference>
<evidence type="ECO:0000259" key="10">
    <source>
        <dbReference type="PROSITE" id="PS51134"/>
    </source>
</evidence>
<comment type="similarity">
    <text evidence="1">Belongs to the TFIIB family.</text>
</comment>
<dbReference type="EMBL" id="ATCN01000314">
    <property type="protein sequence ID" value="EPR79275.1"/>
    <property type="molecule type" value="Genomic_DNA"/>
</dbReference>
<dbReference type="GO" id="GO:0016251">
    <property type="term" value="F:RNA polymerase II general transcription initiation factor activity"/>
    <property type="evidence" value="ECO:0007669"/>
    <property type="project" value="TreeGrafter"/>
</dbReference>
<keyword evidence="11" id="KW-0648">Protein biosynthesis</keyword>